<dbReference type="Proteomes" id="UP001079430">
    <property type="component" value="Unassembled WGS sequence"/>
</dbReference>
<name>A0ABT4KBI4_9HYPH</name>
<feature type="transmembrane region" description="Helical" evidence="1">
    <location>
        <begin position="82"/>
        <end position="99"/>
    </location>
</feature>
<evidence type="ECO:0000256" key="1">
    <source>
        <dbReference type="SAM" id="Phobius"/>
    </source>
</evidence>
<organism evidence="2 3">
    <name type="scientific">Sinorhizobium psoraleae</name>
    <dbReference type="NCBI Taxonomy" id="520838"/>
    <lineage>
        <taxon>Bacteria</taxon>
        <taxon>Pseudomonadati</taxon>
        <taxon>Pseudomonadota</taxon>
        <taxon>Alphaproteobacteria</taxon>
        <taxon>Hyphomicrobiales</taxon>
        <taxon>Rhizobiaceae</taxon>
        <taxon>Sinorhizobium/Ensifer group</taxon>
        <taxon>Sinorhizobium</taxon>
    </lineage>
</organism>
<evidence type="ECO:0000313" key="3">
    <source>
        <dbReference type="Proteomes" id="UP001079430"/>
    </source>
</evidence>
<keyword evidence="1" id="KW-1133">Transmembrane helix</keyword>
<accession>A0ABT4KBI4</accession>
<sequence>MAKAPRIGETIPVGIVDKQNETVGVQKNRAPSPAKQIKQLRADLEALKRAVAQAGYDGVQPSLSRTRAAGRAAGGAITDHPIIFAGIILVAVLAVAGMTHRRWEPKSRVDILLADLMHRLDYMKRLLL</sequence>
<evidence type="ECO:0008006" key="4">
    <source>
        <dbReference type="Google" id="ProtNLM"/>
    </source>
</evidence>
<keyword evidence="1" id="KW-0812">Transmembrane</keyword>
<dbReference type="EMBL" id="JAPVOI010000003">
    <property type="protein sequence ID" value="MCZ4089204.1"/>
    <property type="molecule type" value="Genomic_DNA"/>
</dbReference>
<protein>
    <recommendedName>
        <fullName evidence="4">DUF3618 domain-containing protein</fullName>
    </recommendedName>
</protein>
<keyword evidence="3" id="KW-1185">Reference proteome</keyword>
<proteinExistence type="predicted"/>
<comment type="caution">
    <text evidence="2">The sequence shown here is derived from an EMBL/GenBank/DDBJ whole genome shotgun (WGS) entry which is preliminary data.</text>
</comment>
<dbReference type="RefSeq" id="WP_269275635.1">
    <property type="nucleotide sequence ID" value="NZ_JAPVOI010000003.1"/>
</dbReference>
<evidence type="ECO:0000313" key="2">
    <source>
        <dbReference type="EMBL" id="MCZ4089204.1"/>
    </source>
</evidence>
<keyword evidence="1" id="KW-0472">Membrane</keyword>
<reference evidence="2" key="1">
    <citation type="submission" date="2022-10" db="EMBL/GenBank/DDBJ databases">
        <title>Whole genome sequencing of three plant growth promoting bacteria isolated from Vachellia tortilis subsp. raddiana in Morocco.</title>
        <authorList>
            <person name="Hnini M."/>
            <person name="Zouagui R."/>
            <person name="Zouagui H."/>
            <person name="Chemao Elfihri M.-W."/>
            <person name="Ibrahimi A."/>
            <person name="Sbabou L."/>
            <person name="Aurag J."/>
        </authorList>
    </citation>
    <scope>NUCLEOTIDE SEQUENCE</scope>
    <source>
        <strain evidence="2">LMR678</strain>
    </source>
</reference>
<gene>
    <name evidence="2" type="ORF">O3W52_03750</name>
</gene>